<proteinExistence type="predicted"/>
<dbReference type="AlphaFoldDB" id="A0A6C0EWJ6"/>
<sequence length="252" mass="27183">MESLDETAKNISSNMGFFKHVFNFEDESKSEMLNIIQYAVIALAPIVILNKVMQKYVPEAEEEKSSMELLAEVIIQVVVMFIGILLINRIITYIPTYSGEKYPDFSVTYIILAVLMITLSLQTKLGEKVSILFDRVVELWDGKSDSNDKKKKGKKGSGNVKVSQPISQGNDAQMVALYSGGGGSGMGQGGTTSISSLPTESAGQQQPDYNSMYQNNNTSMPGAASPGMDSMGQGMIMAANEVLGGSGFGSAW</sequence>
<keyword evidence="2" id="KW-0472">Membrane</keyword>
<evidence type="ECO:0000256" key="2">
    <source>
        <dbReference type="SAM" id="Phobius"/>
    </source>
</evidence>
<feature type="transmembrane region" description="Helical" evidence="2">
    <location>
        <begin position="106"/>
        <end position="125"/>
    </location>
</feature>
<name>A0A6C0EWJ6_9ZZZZ</name>
<protein>
    <submittedName>
        <fullName evidence="3">Uncharacterized protein</fullName>
    </submittedName>
</protein>
<accession>A0A6C0EWJ6</accession>
<feature type="region of interest" description="Disordered" evidence="1">
    <location>
        <begin position="144"/>
        <end position="165"/>
    </location>
</feature>
<feature type="compositionally biased region" description="Polar residues" evidence="1">
    <location>
        <begin position="197"/>
        <end position="207"/>
    </location>
</feature>
<keyword evidence="2" id="KW-1133">Transmembrane helix</keyword>
<organism evidence="3">
    <name type="scientific">viral metagenome</name>
    <dbReference type="NCBI Taxonomy" id="1070528"/>
    <lineage>
        <taxon>unclassified sequences</taxon>
        <taxon>metagenomes</taxon>
        <taxon>organismal metagenomes</taxon>
    </lineage>
</organism>
<keyword evidence="2" id="KW-0812">Transmembrane</keyword>
<feature type="transmembrane region" description="Helical" evidence="2">
    <location>
        <begin position="73"/>
        <end position="94"/>
    </location>
</feature>
<feature type="region of interest" description="Disordered" evidence="1">
    <location>
        <begin position="186"/>
        <end position="207"/>
    </location>
</feature>
<reference evidence="3" key="1">
    <citation type="journal article" date="2020" name="Nature">
        <title>Giant virus diversity and host interactions through global metagenomics.</title>
        <authorList>
            <person name="Schulz F."/>
            <person name="Roux S."/>
            <person name="Paez-Espino D."/>
            <person name="Jungbluth S."/>
            <person name="Walsh D.A."/>
            <person name="Denef V.J."/>
            <person name="McMahon K.D."/>
            <person name="Konstantinidis K.T."/>
            <person name="Eloe-Fadrosh E.A."/>
            <person name="Kyrpides N.C."/>
            <person name="Woyke T."/>
        </authorList>
    </citation>
    <scope>NUCLEOTIDE SEQUENCE</scope>
    <source>
        <strain evidence="3">GVMAG-M-3300009161-30</strain>
    </source>
</reference>
<feature type="transmembrane region" description="Helical" evidence="2">
    <location>
        <begin position="35"/>
        <end position="52"/>
    </location>
</feature>
<evidence type="ECO:0000256" key="1">
    <source>
        <dbReference type="SAM" id="MobiDB-lite"/>
    </source>
</evidence>
<dbReference type="EMBL" id="MN738954">
    <property type="protein sequence ID" value="QHT32903.1"/>
    <property type="molecule type" value="Genomic_DNA"/>
</dbReference>
<evidence type="ECO:0000313" key="3">
    <source>
        <dbReference type="EMBL" id="QHT32903.1"/>
    </source>
</evidence>